<dbReference type="EC" id="3.6.1.7" evidence="2 4"/>
<dbReference type="PANTHER" id="PTHR47268">
    <property type="entry name" value="ACYLPHOSPHATASE"/>
    <property type="match status" value="1"/>
</dbReference>
<evidence type="ECO:0000256" key="3">
    <source>
        <dbReference type="ARBA" id="ARBA00047645"/>
    </source>
</evidence>
<dbReference type="PANTHER" id="PTHR47268:SF4">
    <property type="entry name" value="ACYLPHOSPHATASE"/>
    <property type="match status" value="1"/>
</dbReference>
<dbReference type="InterPro" id="IPR001792">
    <property type="entry name" value="Acylphosphatase-like_dom"/>
</dbReference>
<feature type="active site" evidence="4">
    <location>
        <position position="20"/>
    </location>
</feature>
<evidence type="ECO:0000313" key="7">
    <source>
        <dbReference type="EMBL" id="ALR22645.1"/>
    </source>
</evidence>
<organism evidence="7 8">
    <name type="scientific">Sphingobium baderi</name>
    <dbReference type="NCBI Taxonomy" id="1332080"/>
    <lineage>
        <taxon>Bacteria</taxon>
        <taxon>Pseudomonadati</taxon>
        <taxon>Pseudomonadota</taxon>
        <taxon>Alphaproteobacteria</taxon>
        <taxon>Sphingomonadales</taxon>
        <taxon>Sphingomonadaceae</taxon>
        <taxon>Sphingobium</taxon>
    </lineage>
</organism>
<dbReference type="Gene3D" id="3.30.70.100">
    <property type="match status" value="1"/>
</dbReference>
<dbReference type="PROSITE" id="PS51160">
    <property type="entry name" value="ACYLPHOSPHATASE_3"/>
    <property type="match status" value="1"/>
</dbReference>
<reference evidence="7 8" key="1">
    <citation type="submission" date="2015-11" db="EMBL/GenBank/DDBJ databases">
        <title>A Two-component Flavoprotein Monooxygenase System MeaXY Responsible for para-Hydroxylation of 2-Methyl-6-ethylaniline and 2,6-Diethylaniline in Sphingobium baderi DE-13.</title>
        <authorList>
            <person name="Cheng M."/>
            <person name="Meng Q."/>
            <person name="Yang Y."/>
            <person name="Chu C."/>
            <person name="Yan X."/>
            <person name="He J."/>
            <person name="Li S."/>
        </authorList>
    </citation>
    <scope>NUCLEOTIDE SEQUENCE [LARGE SCALE GENOMIC DNA]</scope>
    <source>
        <strain evidence="7 8">DE-13</strain>
    </source>
</reference>
<dbReference type="OrthoDB" id="5295388at2"/>
<evidence type="ECO:0000256" key="2">
    <source>
        <dbReference type="ARBA" id="ARBA00012150"/>
    </source>
</evidence>
<dbReference type="PROSITE" id="PS00151">
    <property type="entry name" value="ACYLPHOSPHATASE_2"/>
    <property type="match status" value="1"/>
</dbReference>
<dbReference type="KEGG" id="sbd:ATN00_14000"/>
<evidence type="ECO:0000256" key="4">
    <source>
        <dbReference type="PROSITE-ProRule" id="PRU00520"/>
    </source>
</evidence>
<evidence type="ECO:0000313" key="8">
    <source>
        <dbReference type="Proteomes" id="UP000056968"/>
    </source>
</evidence>
<protein>
    <recommendedName>
        <fullName evidence="2 4">acylphosphatase</fullName>
        <ecNumber evidence="2 4">3.6.1.7</ecNumber>
    </recommendedName>
</protein>
<feature type="domain" description="Acylphosphatase-like" evidence="6">
    <location>
        <begin position="5"/>
        <end position="91"/>
    </location>
</feature>
<accession>A0A0S3F4N9</accession>
<dbReference type="EMBL" id="CP013264">
    <property type="protein sequence ID" value="ALR22645.1"/>
    <property type="molecule type" value="Genomic_DNA"/>
</dbReference>
<dbReference type="InterPro" id="IPR036046">
    <property type="entry name" value="Acylphosphatase-like_dom_sf"/>
</dbReference>
<dbReference type="InterPro" id="IPR020456">
    <property type="entry name" value="Acylphosphatase"/>
</dbReference>
<name>A0A0S3F4N9_9SPHN</name>
<dbReference type="Proteomes" id="UP000056968">
    <property type="component" value="Chromosome"/>
</dbReference>
<dbReference type="GO" id="GO:0003998">
    <property type="term" value="F:acylphosphatase activity"/>
    <property type="evidence" value="ECO:0007669"/>
    <property type="project" value="UniProtKB-EC"/>
</dbReference>
<evidence type="ECO:0000259" key="6">
    <source>
        <dbReference type="PROSITE" id="PS51160"/>
    </source>
</evidence>
<comment type="catalytic activity">
    <reaction evidence="3 4">
        <text>an acyl phosphate + H2O = a carboxylate + phosphate + H(+)</text>
        <dbReference type="Rhea" id="RHEA:14965"/>
        <dbReference type="ChEBI" id="CHEBI:15377"/>
        <dbReference type="ChEBI" id="CHEBI:15378"/>
        <dbReference type="ChEBI" id="CHEBI:29067"/>
        <dbReference type="ChEBI" id="CHEBI:43474"/>
        <dbReference type="ChEBI" id="CHEBI:59918"/>
        <dbReference type="EC" id="3.6.1.7"/>
    </reaction>
</comment>
<comment type="similarity">
    <text evidence="1 5">Belongs to the acylphosphatase family.</text>
</comment>
<dbReference type="SUPFAM" id="SSF54975">
    <property type="entry name" value="Acylphosphatase/BLUF domain-like"/>
    <property type="match status" value="1"/>
</dbReference>
<dbReference type="PRINTS" id="PR00112">
    <property type="entry name" value="ACYLPHPHTASE"/>
</dbReference>
<dbReference type="InterPro" id="IPR017968">
    <property type="entry name" value="Acylphosphatase_CS"/>
</dbReference>
<evidence type="ECO:0000256" key="1">
    <source>
        <dbReference type="ARBA" id="ARBA00005614"/>
    </source>
</evidence>
<dbReference type="STRING" id="1332080.ATN00_14000"/>
<sequence length="93" mass="10335">MTVVARHLIIHGRVQGVFYRNWMVAAAHDLGIAGWVRNRMNGTVEAFVEGSPEAVEQMLQLAHQGPAAAKVDRIVVQDVREEGLSNFQKRPTT</sequence>
<keyword evidence="8" id="KW-1185">Reference proteome</keyword>
<keyword evidence="4" id="KW-0378">Hydrolase</keyword>
<dbReference type="RefSeq" id="WP_062065763.1">
    <property type="nucleotide sequence ID" value="NZ_CP013264.1"/>
</dbReference>
<proteinExistence type="inferred from homology"/>
<gene>
    <name evidence="7" type="ORF">ATN00_14000</name>
</gene>
<feature type="active site" evidence="4">
    <location>
        <position position="38"/>
    </location>
</feature>
<dbReference type="AlphaFoldDB" id="A0A0S3F4N9"/>
<evidence type="ECO:0000256" key="5">
    <source>
        <dbReference type="RuleBase" id="RU004168"/>
    </source>
</evidence>
<dbReference type="Pfam" id="PF00708">
    <property type="entry name" value="Acylphosphatase"/>
    <property type="match status" value="1"/>
</dbReference>